<keyword evidence="5 11" id="KW-1003">Cell membrane</keyword>
<keyword evidence="9 11" id="KW-0472">Membrane</keyword>
<dbReference type="GO" id="GO:0005886">
    <property type="term" value="C:plasma membrane"/>
    <property type="evidence" value="ECO:0007669"/>
    <property type="project" value="UniProtKB-SubCell"/>
</dbReference>
<dbReference type="PANTHER" id="PTHR30266">
    <property type="entry name" value="MECHANOSENSITIVE CHANNEL MSCL"/>
    <property type="match status" value="1"/>
</dbReference>
<proteinExistence type="inferred from homology"/>
<comment type="function">
    <text evidence="11">Channel that opens in response to stretch forces in the membrane lipid bilayer. May participate in the regulation of osmotic pressure changes within the cell.</text>
</comment>
<evidence type="ECO:0000256" key="1">
    <source>
        <dbReference type="ARBA" id="ARBA00004651"/>
    </source>
</evidence>
<keyword evidence="4 11" id="KW-0813">Transport</keyword>
<dbReference type="GO" id="GO:0008381">
    <property type="term" value="F:mechanosensitive monoatomic ion channel activity"/>
    <property type="evidence" value="ECO:0007669"/>
    <property type="project" value="UniProtKB-UniRule"/>
</dbReference>
<dbReference type="InterPro" id="IPR001185">
    <property type="entry name" value="MS_channel"/>
</dbReference>
<evidence type="ECO:0000313" key="13">
    <source>
        <dbReference type="Proteomes" id="UP000218263"/>
    </source>
</evidence>
<evidence type="ECO:0000256" key="8">
    <source>
        <dbReference type="ARBA" id="ARBA00023065"/>
    </source>
</evidence>
<comment type="subunit">
    <text evidence="3 11">Homopentamer.</text>
</comment>
<keyword evidence="10 11" id="KW-0407">Ion channel</keyword>
<dbReference type="HAMAP" id="MF_00115">
    <property type="entry name" value="MscL"/>
    <property type="match status" value="1"/>
</dbReference>
<feature type="transmembrane region" description="Helical" evidence="11">
    <location>
        <begin position="16"/>
        <end position="37"/>
    </location>
</feature>
<keyword evidence="13" id="KW-1185">Reference proteome</keyword>
<dbReference type="InterPro" id="IPR019823">
    <property type="entry name" value="Mechanosensitive_channel_CS"/>
</dbReference>
<keyword evidence="7 11" id="KW-1133">Transmembrane helix</keyword>
<evidence type="ECO:0000256" key="3">
    <source>
        <dbReference type="ARBA" id="ARBA00011255"/>
    </source>
</evidence>
<feature type="transmembrane region" description="Helical" evidence="11">
    <location>
        <begin position="74"/>
        <end position="98"/>
    </location>
</feature>
<dbReference type="NCBIfam" id="NF010557">
    <property type="entry name" value="PRK13952.1"/>
    <property type="match status" value="1"/>
</dbReference>
<dbReference type="OrthoDB" id="9810350at2"/>
<reference evidence="12 13" key="1">
    <citation type="submission" date="2015-12" db="EMBL/GenBank/DDBJ databases">
        <title>Genome sequence of Mucilaginibacter gotjawali.</title>
        <authorList>
            <person name="Lee J.S."/>
            <person name="Lee K.C."/>
            <person name="Kim K.K."/>
            <person name="Lee B.W."/>
        </authorList>
    </citation>
    <scope>NUCLEOTIDE SEQUENCE [LARGE SCALE GENOMIC DNA]</scope>
    <source>
        <strain evidence="12 13">SA3-7</strain>
    </source>
</reference>
<dbReference type="KEGG" id="mgot:MgSA37_02070"/>
<dbReference type="PRINTS" id="PR01264">
    <property type="entry name" value="MECHCHANNEL"/>
</dbReference>
<dbReference type="EMBL" id="AP017313">
    <property type="protein sequence ID" value="BAU53899.1"/>
    <property type="molecule type" value="Genomic_DNA"/>
</dbReference>
<gene>
    <name evidence="11 12" type="primary">mscL</name>
    <name evidence="12" type="ORF">MgSA37_02070</name>
</gene>
<dbReference type="AlphaFoldDB" id="A0A0X8X164"/>
<comment type="subcellular location">
    <subcellularLocation>
        <location evidence="1 11">Cell membrane</location>
        <topology evidence="1 11">Multi-pass membrane protein</topology>
    </subcellularLocation>
</comment>
<dbReference type="RefSeq" id="WP_096351636.1">
    <property type="nucleotide sequence ID" value="NZ_AP017313.1"/>
</dbReference>
<evidence type="ECO:0000256" key="9">
    <source>
        <dbReference type="ARBA" id="ARBA00023136"/>
    </source>
</evidence>
<evidence type="ECO:0000256" key="5">
    <source>
        <dbReference type="ARBA" id="ARBA00022475"/>
    </source>
</evidence>
<dbReference type="NCBIfam" id="NF001843">
    <property type="entry name" value="PRK00567.1-4"/>
    <property type="match status" value="1"/>
</dbReference>
<name>A0A0X8X164_9SPHI</name>
<dbReference type="PROSITE" id="PS01327">
    <property type="entry name" value="MSCL"/>
    <property type="match status" value="1"/>
</dbReference>
<evidence type="ECO:0000256" key="4">
    <source>
        <dbReference type="ARBA" id="ARBA00022448"/>
    </source>
</evidence>
<dbReference type="SUPFAM" id="SSF81330">
    <property type="entry name" value="Gated mechanosensitive channel"/>
    <property type="match status" value="1"/>
</dbReference>
<dbReference type="NCBIfam" id="TIGR00220">
    <property type="entry name" value="mscL"/>
    <property type="match status" value="1"/>
</dbReference>
<keyword evidence="6 11" id="KW-0812">Transmembrane</keyword>
<protein>
    <recommendedName>
        <fullName evidence="11">Large-conductance mechanosensitive channel</fullName>
    </recommendedName>
</protein>
<dbReference type="Pfam" id="PF01741">
    <property type="entry name" value="MscL"/>
    <property type="match status" value="1"/>
</dbReference>
<sequence>MAFVKEFKEFAMRGNVVDLAVGVVIGAAFGGIVTSLVKDIIMPPIGYITGGVDFSDKKIILKDADPVHKVLENAIHYGSFINAVIQFLIIAFSIFMVVKAINSLKKSEPEPEAAPVAEPEPTKEELLLTQIRDLLAKGQK</sequence>
<dbReference type="Proteomes" id="UP000218263">
    <property type="component" value="Chromosome"/>
</dbReference>
<organism evidence="12 13">
    <name type="scientific">Mucilaginibacter gotjawali</name>
    <dbReference type="NCBI Taxonomy" id="1550579"/>
    <lineage>
        <taxon>Bacteria</taxon>
        <taxon>Pseudomonadati</taxon>
        <taxon>Bacteroidota</taxon>
        <taxon>Sphingobacteriia</taxon>
        <taxon>Sphingobacteriales</taxon>
        <taxon>Sphingobacteriaceae</taxon>
        <taxon>Mucilaginibacter</taxon>
    </lineage>
</organism>
<evidence type="ECO:0000256" key="7">
    <source>
        <dbReference type="ARBA" id="ARBA00022989"/>
    </source>
</evidence>
<evidence type="ECO:0000256" key="11">
    <source>
        <dbReference type="HAMAP-Rule" id="MF_00115"/>
    </source>
</evidence>
<evidence type="ECO:0000256" key="6">
    <source>
        <dbReference type="ARBA" id="ARBA00022692"/>
    </source>
</evidence>
<dbReference type="InterPro" id="IPR037673">
    <property type="entry name" value="MSC/AndL"/>
</dbReference>
<evidence type="ECO:0000256" key="2">
    <source>
        <dbReference type="ARBA" id="ARBA00007254"/>
    </source>
</evidence>
<dbReference type="FunFam" id="1.10.1200.120:FF:000001">
    <property type="entry name" value="Large-conductance mechanosensitive channel"/>
    <property type="match status" value="1"/>
</dbReference>
<dbReference type="InterPro" id="IPR036019">
    <property type="entry name" value="MscL_channel"/>
</dbReference>
<evidence type="ECO:0000313" key="12">
    <source>
        <dbReference type="EMBL" id="BAU53899.1"/>
    </source>
</evidence>
<dbReference type="PANTHER" id="PTHR30266:SF2">
    <property type="entry name" value="LARGE-CONDUCTANCE MECHANOSENSITIVE CHANNEL"/>
    <property type="match status" value="1"/>
</dbReference>
<dbReference type="Gene3D" id="1.10.1200.120">
    <property type="entry name" value="Large-conductance mechanosensitive channel, MscL, domain 1"/>
    <property type="match status" value="1"/>
</dbReference>
<comment type="similarity">
    <text evidence="2 11">Belongs to the MscL family.</text>
</comment>
<accession>A0A0X8X164</accession>
<keyword evidence="8 11" id="KW-0406">Ion transport</keyword>
<evidence type="ECO:0000256" key="10">
    <source>
        <dbReference type="ARBA" id="ARBA00023303"/>
    </source>
</evidence>